<evidence type="ECO:0000256" key="1">
    <source>
        <dbReference type="ARBA" id="ARBA00022723"/>
    </source>
</evidence>
<dbReference type="EMBL" id="CAVLGL010000035">
    <property type="protein sequence ID" value="CAK1581840.1"/>
    <property type="molecule type" value="Genomic_DNA"/>
</dbReference>
<organism evidence="6 7">
    <name type="scientific">Parnassius mnemosyne</name>
    <name type="common">clouded apollo</name>
    <dbReference type="NCBI Taxonomy" id="213953"/>
    <lineage>
        <taxon>Eukaryota</taxon>
        <taxon>Metazoa</taxon>
        <taxon>Ecdysozoa</taxon>
        <taxon>Arthropoda</taxon>
        <taxon>Hexapoda</taxon>
        <taxon>Insecta</taxon>
        <taxon>Pterygota</taxon>
        <taxon>Neoptera</taxon>
        <taxon>Endopterygota</taxon>
        <taxon>Lepidoptera</taxon>
        <taxon>Glossata</taxon>
        <taxon>Ditrysia</taxon>
        <taxon>Papilionoidea</taxon>
        <taxon>Papilionidae</taxon>
        <taxon>Parnassiinae</taxon>
        <taxon>Parnassini</taxon>
        <taxon>Parnassius</taxon>
        <taxon>Driopa</taxon>
    </lineage>
</organism>
<gene>
    <name evidence="6" type="ORF">PARMNEM_LOCUS3459</name>
</gene>
<keyword evidence="7" id="KW-1185">Reference proteome</keyword>
<protein>
    <recommendedName>
        <fullName evidence="5">Zinc finger PHD-type domain-containing protein</fullName>
    </recommendedName>
</protein>
<reference evidence="6 7" key="1">
    <citation type="submission" date="2023-11" db="EMBL/GenBank/DDBJ databases">
        <authorList>
            <person name="Hedman E."/>
            <person name="Englund M."/>
            <person name="Stromberg M."/>
            <person name="Nyberg Akerstrom W."/>
            <person name="Nylinder S."/>
            <person name="Jareborg N."/>
            <person name="Kallberg Y."/>
            <person name="Kronander E."/>
        </authorList>
    </citation>
    <scope>NUCLEOTIDE SEQUENCE [LARGE SCALE GENOMIC DNA]</scope>
</reference>
<dbReference type="InterPro" id="IPR001965">
    <property type="entry name" value="Znf_PHD"/>
</dbReference>
<keyword evidence="3" id="KW-0862">Zinc</keyword>
<dbReference type="InterPro" id="IPR011011">
    <property type="entry name" value="Znf_FYVE_PHD"/>
</dbReference>
<keyword evidence="4" id="KW-0175">Coiled coil</keyword>
<comment type="caution">
    <text evidence="6">The sequence shown here is derived from an EMBL/GenBank/DDBJ whole genome shotgun (WGS) entry which is preliminary data.</text>
</comment>
<dbReference type="SUPFAM" id="SSF57903">
    <property type="entry name" value="FYVE/PHD zinc finger"/>
    <property type="match status" value="1"/>
</dbReference>
<accession>A0AAV1KFK1</accession>
<dbReference type="PROSITE" id="PS01359">
    <property type="entry name" value="ZF_PHD_1"/>
    <property type="match status" value="1"/>
</dbReference>
<dbReference type="SMART" id="SM00249">
    <property type="entry name" value="PHD"/>
    <property type="match status" value="1"/>
</dbReference>
<evidence type="ECO:0000313" key="7">
    <source>
        <dbReference type="Proteomes" id="UP001314205"/>
    </source>
</evidence>
<dbReference type="InterPro" id="IPR019786">
    <property type="entry name" value="Zinc_finger_PHD-type_CS"/>
</dbReference>
<dbReference type="AlphaFoldDB" id="A0AAV1KFK1"/>
<evidence type="ECO:0000259" key="5">
    <source>
        <dbReference type="SMART" id="SM00249"/>
    </source>
</evidence>
<dbReference type="Proteomes" id="UP001314205">
    <property type="component" value="Unassembled WGS sequence"/>
</dbReference>
<feature type="coiled-coil region" evidence="4">
    <location>
        <begin position="158"/>
        <end position="185"/>
    </location>
</feature>
<evidence type="ECO:0000256" key="2">
    <source>
        <dbReference type="ARBA" id="ARBA00022771"/>
    </source>
</evidence>
<keyword evidence="1" id="KW-0479">Metal-binding</keyword>
<feature type="domain" description="Zinc finger PHD-type" evidence="5">
    <location>
        <begin position="2"/>
        <end position="54"/>
    </location>
</feature>
<name>A0AAV1KFK1_9NEOP</name>
<dbReference type="GO" id="GO:0008270">
    <property type="term" value="F:zinc ion binding"/>
    <property type="evidence" value="ECO:0007669"/>
    <property type="project" value="UniProtKB-KW"/>
</dbReference>
<keyword evidence="2" id="KW-0863">Zinc-finger</keyword>
<evidence type="ECO:0000313" key="6">
    <source>
        <dbReference type="EMBL" id="CAK1581840.1"/>
    </source>
</evidence>
<sequence>MHCLACNKITRSDEQLKCIACKGCYHYKCYNLSTSFYKDNLHELKRQWKCQSCKLVTRRKDDNTPVRKQLSSPPADISDMSSDNITPQTVDFTEKSASVLPSATITYDQFSALLDLKLSDMRSAIREDINCAICKLKAEFTERTDHLAALQCDMQIKLDTATKNIAKMETEKTALESHINKLNSRISIILEKNSRGCNFEIQCVPEKKNENLVSIVCNLLKEIKISISETNI</sequence>
<evidence type="ECO:0000256" key="4">
    <source>
        <dbReference type="SAM" id="Coils"/>
    </source>
</evidence>
<proteinExistence type="predicted"/>
<evidence type="ECO:0000256" key="3">
    <source>
        <dbReference type="ARBA" id="ARBA00022833"/>
    </source>
</evidence>